<dbReference type="Proteomes" id="UP001224392">
    <property type="component" value="Unassembled WGS sequence"/>
</dbReference>
<name>A0ABQ6LVH3_9GAMM</name>
<keyword evidence="1" id="KW-1133">Transmembrane helix</keyword>
<dbReference type="EMBL" id="BSYJ01000001">
    <property type="protein sequence ID" value="GMG86096.1"/>
    <property type="molecule type" value="Genomic_DNA"/>
</dbReference>
<proteinExistence type="predicted"/>
<keyword evidence="3" id="KW-1185">Reference proteome</keyword>
<evidence type="ECO:0000313" key="3">
    <source>
        <dbReference type="Proteomes" id="UP001224392"/>
    </source>
</evidence>
<comment type="caution">
    <text evidence="2">The sequence shown here is derived from an EMBL/GenBank/DDBJ whole genome shotgun (WGS) entry which is preliminary data.</text>
</comment>
<organism evidence="2 3">
    <name type="scientific">Biformimicrobium ophioploci</name>
    <dbReference type="NCBI Taxonomy" id="3036711"/>
    <lineage>
        <taxon>Bacteria</taxon>
        <taxon>Pseudomonadati</taxon>
        <taxon>Pseudomonadota</taxon>
        <taxon>Gammaproteobacteria</taxon>
        <taxon>Cellvibrionales</taxon>
        <taxon>Microbulbiferaceae</taxon>
        <taxon>Biformimicrobium</taxon>
    </lineage>
</organism>
<evidence type="ECO:0000256" key="1">
    <source>
        <dbReference type="SAM" id="Phobius"/>
    </source>
</evidence>
<keyword evidence="1" id="KW-0472">Membrane</keyword>
<keyword evidence="1" id="KW-0812">Transmembrane</keyword>
<protein>
    <submittedName>
        <fullName evidence="2">Uncharacterized protein</fullName>
    </submittedName>
</protein>
<sequence>MEEAVTGIPVAFQVGVGIFAALAAVFFFAKYREAAAALQVSEKVKKKYSRELDRLQDVAKLRVVRDALLSEQGDNVDDEGRQHLLLRDADGRLFHVALQKTVAPADGEVAITRNGERVVLQEPR</sequence>
<gene>
    <name evidence="2" type="ORF">MNKW57_04170</name>
</gene>
<dbReference type="RefSeq" id="WP_285762606.1">
    <property type="nucleotide sequence ID" value="NZ_BSYJ01000001.1"/>
</dbReference>
<reference evidence="2 3" key="1">
    <citation type="submission" date="2023-04" db="EMBL/GenBank/DDBJ databases">
        <title>Marinobulbifer ophiurae gen. nov., sp. Nov., isolate from tissue of brittle star Ophioplocus japonicus.</title>
        <authorList>
            <person name="Kawano K."/>
            <person name="Sawayama S."/>
            <person name="Nakagawa S."/>
        </authorList>
    </citation>
    <scope>NUCLEOTIDE SEQUENCE [LARGE SCALE GENOMIC DNA]</scope>
    <source>
        <strain evidence="2 3">NKW57</strain>
    </source>
</reference>
<feature type="transmembrane region" description="Helical" evidence="1">
    <location>
        <begin position="6"/>
        <end position="29"/>
    </location>
</feature>
<accession>A0ABQ6LVH3</accession>
<evidence type="ECO:0000313" key="2">
    <source>
        <dbReference type="EMBL" id="GMG86096.1"/>
    </source>
</evidence>